<proteinExistence type="predicted"/>
<feature type="compositionally biased region" description="Pro residues" evidence="1">
    <location>
        <begin position="65"/>
        <end position="74"/>
    </location>
</feature>
<reference evidence="2" key="1">
    <citation type="submission" date="2015-10" db="EMBL/GenBank/DDBJ databases">
        <authorList>
            <person name="Gilbert D.G."/>
        </authorList>
    </citation>
    <scope>NUCLEOTIDE SEQUENCE</scope>
</reference>
<organism evidence="2">
    <name type="scientific">hydrothermal vent metagenome</name>
    <dbReference type="NCBI Taxonomy" id="652676"/>
    <lineage>
        <taxon>unclassified sequences</taxon>
        <taxon>metagenomes</taxon>
        <taxon>ecological metagenomes</taxon>
    </lineage>
</organism>
<accession>A0A160TYR5</accession>
<evidence type="ECO:0000256" key="1">
    <source>
        <dbReference type="SAM" id="MobiDB-lite"/>
    </source>
</evidence>
<sequence>MRRALGLGRLPCPPFLARWQLRQLTRFLAQAEPLLRRLILLMAADLGALATRPRGEPAARVAPSQKPPNRPLFPQPHFRLCEAAPGQTPRTPPPKRFRTGPRIRRLDVETPVDLSDYPADPHDILPATRQVRRLLALEDALENLPRYVEAMRRLLAGPRPVIARALPPAFCRLPVTQAEQATLTELHEAAVRENPDTS</sequence>
<feature type="region of interest" description="Disordered" evidence="1">
    <location>
        <begin position="53"/>
        <end position="76"/>
    </location>
</feature>
<gene>
    <name evidence="2" type="ORF">MGWOODY_Hyp1297</name>
</gene>
<dbReference type="AlphaFoldDB" id="A0A160TYR5"/>
<evidence type="ECO:0000313" key="2">
    <source>
        <dbReference type="EMBL" id="CUS56835.1"/>
    </source>
</evidence>
<dbReference type="EMBL" id="CZQD01000034">
    <property type="protein sequence ID" value="CUS56835.1"/>
    <property type="molecule type" value="Genomic_DNA"/>
</dbReference>
<name>A0A160TYR5_9ZZZZ</name>
<protein>
    <submittedName>
        <fullName evidence="2">Uncharacterized protein</fullName>
    </submittedName>
</protein>